<sequence>MPKETVNNLSVLCGQFATSFLYRDRVTDMSPTSRHSKATLFAAAMKSSSHRTKINKIFQQQLRQRLSFPQLRSRTAKSSGLTRKRTTSDAMLQRFTLYSLPHGKHGGLIFWKRRGPTQSLPVGLAPLNFGLPWCWSGTRDLPERHHNHRLGSRGATRFGRPIRRCRKPGMHIKLEELLLALEQPRRGTHKYCQAQSCGSHRASRVQEGHVGRGSCIWSFDITPGKPRLQIRTHGSREERVPHGRKDRRQGWMARSRKCGMPAR</sequence>
<proteinExistence type="predicted"/>
<keyword evidence="3" id="KW-1185">Reference proteome</keyword>
<evidence type="ECO:0000313" key="3">
    <source>
        <dbReference type="Proteomes" id="UP001239213"/>
    </source>
</evidence>
<protein>
    <submittedName>
        <fullName evidence="2">Uncharacterized protein</fullName>
    </submittedName>
</protein>
<accession>A0AAI9VAP9</accession>
<feature type="compositionally biased region" description="Basic and acidic residues" evidence="1">
    <location>
        <begin position="234"/>
        <end position="243"/>
    </location>
</feature>
<gene>
    <name evidence="2" type="ORF">CCUS01_16801</name>
</gene>
<feature type="region of interest" description="Disordered" evidence="1">
    <location>
        <begin position="233"/>
        <end position="263"/>
    </location>
</feature>
<evidence type="ECO:0000313" key="2">
    <source>
        <dbReference type="EMBL" id="KAK1476520.1"/>
    </source>
</evidence>
<organism evidence="2 3">
    <name type="scientific">Colletotrichum cuscutae</name>
    <dbReference type="NCBI Taxonomy" id="1209917"/>
    <lineage>
        <taxon>Eukaryota</taxon>
        <taxon>Fungi</taxon>
        <taxon>Dikarya</taxon>
        <taxon>Ascomycota</taxon>
        <taxon>Pezizomycotina</taxon>
        <taxon>Sordariomycetes</taxon>
        <taxon>Hypocreomycetidae</taxon>
        <taxon>Glomerellales</taxon>
        <taxon>Glomerellaceae</taxon>
        <taxon>Colletotrichum</taxon>
        <taxon>Colletotrichum acutatum species complex</taxon>
    </lineage>
</organism>
<evidence type="ECO:0000256" key="1">
    <source>
        <dbReference type="SAM" id="MobiDB-lite"/>
    </source>
</evidence>
<dbReference type="Proteomes" id="UP001239213">
    <property type="component" value="Unassembled WGS sequence"/>
</dbReference>
<dbReference type="EMBL" id="MPDP01000142">
    <property type="protein sequence ID" value="KAK1476520.1"/>
    <property type="molecule type" value="Genomic_DNA"/>
</dbReference>
<name>A0AAI9VAP9_9PEZI</name>
<dbReference type="AlphaFoldDB" id="A0AAI9VAP9"/>
<reference evidence="2" key="1">
    <citation type="submission" date="2016-11" db="EMBL/GenBank/DDBJ databases">
        <title>The genome sequence of Colletotrichum cuscutae.</title>
        <authorList>
            <person name="Baroncelli R."/>
        </authorList>
    </citation>
    <scope>NUCLEOTIDE SEQUENCE</scope>
    <source>
        <strain evidence="2">IMI 304802</strain>
    </source>
</reference>
<comment type="caution">
    <text evidence="2">The sequence shown here is derived from an EMBL/GenBank/DDBJ whole genome shotgun (WGS) entry which is preliminary data.</text>
</comment>